<reference evidence="6" key="1">
    <citation type="submission" date="2022-08" db="EMBL/GenBank/DDBJ databases">
        <authorList>
            <person name="Marques A."/>
        </authorList>
    </citation>
    <scope>NUCLEOTIDE SEQUENCE</scope>
    <source>
        <strain evidence="6">RhyPub2mFocal</strain>
        <tissue evidence="6">Leaves</tissue>
    </source>
</reference>
<keyword evidence="3" id="KW-0378">Hydrolase</keyword>
<dbReference type="PANTHER" id="PTHR46468:SF1">
    <property type="entry name" value="SENTRIN-SPECIFIC PROTEASE 8"/>
    <property type="match status" value="1"/>
</dbReference>
<dbReference type="Proteomes" id="UP001140206">
    <property type="component" value="Chromosome 3"/>
</dbReference>
<dbReference type="GO" id="GO:0019784">
    <property type="term" value="F:deNEDDylase activity"/>
    <property type="evidence" value="ECO:0007669"/>
    <property type="project" value="InterPro"/>
</dbReference>
<dbReference type="InterPro" id="IPR038765">
    <property type="entry name" value="Papain-like_cys_pep_sf"/>
</dbReference>
<dbReference type="Gene3D" id="3.40.395.10">
    <property type="entry name" value="Adenoviral Proteinase, Chain A"/>
    <property type="match status" value="1"/>
</dbReference>
<dbReference type="PANTHER" id="PTHR46468">
    <property type="entry name" value="SENTRIN-SPECIFIC PROTEASE 8"/>
    <property type="match status" value="1"/>
</dbReference>
<dbReference type="AlphaFoldDB" id="A0AAV8E1E0"/>
<dbReference type="EMBL" id="JAMFTS010000003">
    <property type="protein sequence ID" value="KAJ4772181.1"/>
    <property type="molecule type" value="Genomic_DNA"/>
</dbReference>
<dbReference type="PROSITE" id="PS50600">
    <property type="entry name" value="ULP_PROTEASE"/>
    <property type="match status" value="1"/>
</dbReference>
<comment type="similarity">
    <text evidence="1">Belongs to the peptidase C48 family.</text>
</comment>
<keyword evidence="7" id="KW-1185">Reference proteome</keyword>
<sequence>MASERGRGEDDDRIVSYGDATLVRSDLAILRGPHYLNDRLIHFFFTHLDLECDEGEDILLVPPSLAFLIAHFPGPSSSLADVVAPLALPRRKLVLFPVNDNPDVTLAEGGSHWSLLVCHVPSRLFVHHDNSGRLNSPHARHLFHSLNPFYISPQDFRYIEGPTPTQTNGYDCGLYVMAIARCVCQWYYQGKNKAPDDDKENWFAVLSDQLNANKVHELRGELLSLVLSLMTETESKNMKYRKFGARNLKP</sequence>
<evidence type="ECO:0000256" key="2">
    <source>
        <dbReference type="ARBA" id="ARBA00022670"/>
    </source>
</evidence>
<evidence type="ECO:0000256" key="4">
    <source>
        <dbReference type="ARBA" id="ARBA00022807"/>
    </source>
</evidence>
<organism evidence="6 7">
    <name type="scientific">Rhynchospora pubera</name>
    <dbReference type="NCBI Taxonomy" id="906938"/>
    <lineage>
        <taxon>Eukaryota</taxon>
        <taxon>Viridiplantae</taxon>
        <taxon>Streptophyta</taxon>
        <taxon>Embryophyta</taxon>
        <taxon>Tracheophyta</taxon>
        <taxon>Spermatophyta</taxon>
        <taxon>Magnoliopsida</taxon>
        <taxon>Liliopsida</taxon>
        <taxon>Poales</taxon>
        <taxon>Cyperaceae</taxon>
        <taxon>Cyperoideae</taxon>
        <taxon>Rhynchosporeae</taxon>
        <taxon>Rhynchospora</taxon>
    </lineage>
</organism>
<dbReference type="GO" id="GO:0006508">
    <property type="term" value="P:proteolysis"/>
    <property type="evidence" value="ECO:0007669"/>
    <property type="project" value="UniProtKB-KW"/>
</dbReference>
<evidence type="ECO:0000259" key="5">
    <source>
        <dbReference type="PROSITE" id="PS50600"/>
    </source>
</evidence>
<accession>A0AAV8E1E0</accession>
<dbReference type="SUPFAM" id="SSF54001">
    <property type="entry name" value="Cysteine proteinases"/>
    <property type="match status" value="1"/>
</dbReference>
<evidence type="ECO:0000256" key="3">
    <source>
        <dbReference type="ARBA" id="ARBA00022801"/>
    </source>
</evidence>
<name>A0AAV8E1E0_9POAL</name>
<evidence type="ECO:0000313" key="7">
    <source>
        <dbReference type="Proteomes" id="UP001140206"/>
    </source>
</evidence>
<proteinExistence type="inferred from homology"/>
<evidence type="ECO:0000256" key="1">
    <source>
        <dbReference type="ARBA" id="ARBA00005234"/>
    </source>
</evidence>
<dbReference type="Pfam" id="PF02902">
    <property type="entry name" value="Peptidase_C48"/>
    <property type="match status" value="1"/>
</dbReference>
<dbReference type="GO" id="GO:0008234">
    <property type="term" value="F:cysteine-type peptidase activity"/>
    <property type="evidence" value="ECO:0007669"/>
    <property type="project" value="UniProtKB-KW"/>
</dbReference>
<keyword evidence="4" id="KW-0788">Thiol protease</keyword>
<comment type="caution">
    <text evidence="6">The sequence shown here is derived from an EMBL/GenBank/DDBJ whole genome shotgun (WGS) entry which is preliminary data.</text>
</comment>
<protein>
    <submittedName>
        <fullName evidence="6">NEDD8-specific protease 1</fullName>
    </submittedName>
</protein>
<dbReference type="GO" id="GO:0000338">
    <property type="term" value="P:protein deneddylation"/>
    <property type="evidence" value="ECO:0007669"/>
    <property type="project" value="TreeGrafter"/>
</dbReference>
<gene>
    <name evidence="6" type="ORF">LUZ62_056438</name>
</gene>
<keyword evidence="2 6" id="KW-0645">Protease</keyword>
<feature type="domain" description="Ubiquitin-like protease family profile" evidence="5">
    <location>
        <begin position="20"/>
        <end position="183"/>
    </location>
</feature>
<dbReference type="InterPro" id="IPR044613">
    <property type="entry name" value="Nep1/2-like"/>
</dbReference>
<evidence type="ECO:0000313" key="6">
    <source>
        <dbReference type="EMBL" id="KAJ4772181.1"/>
    </source>
</evidence>
<dbReference type="InterPro" id="IPR003653">
    <property type="entry name" value="Peptidase_C48_C"/>
</dbReference>